<dbReference type="GO" id="GO:0016798">
    <property type="term" value="F:hydrolase activity, acting on glycosyl bonds"/>
    <property type="evidence" value="ECO:0007669"/>
    <property type="project" value="UniProtKB-KW"/>
</dbReference>
<keyword evidence="2" id="KW-0119">Carbohydrate metabolism</keyword>
<dbReference type="Proteomes" id="UP000824109">
    <property type="component" value="Unassembled WGS sequence"/>
</dbReference>
<dbReference type="EMBL" id="DVNB01000116">
    <property type="protein sequence ID" value="HIU58373.1"/>
    <property type="molecule type" value="Genomic_DNA"/>
</dbReference>
<keyword evidence="1" id="KW-0677">Repeat</keyword>
<organism evidence="7 8">
    <name type="scientific">Candidatus Ornithomonoglobus merdipullorum</name>
    <dbReference type="NCBI Taxonomy" id="2840895"/>
    <lineage>
        <taxon>Bacteria</taxon>
        <taxon>Bacillati</taxon>
        <taxon>Bacillota</taxon>
        <taxon>Clostridia</taxon>
        <taxon>Candidatus Ornithomonoglobus</taxon>
    </lineage>
</organism>
<dbReference type="InterPro" id="IPR000421">
    <property type="entry name" value="FA58C"/>
</dbReference>
<reference evidence="7" key="2">
    <citation type="journal article" date="2021" name="PeerJ">
        <title>Extensive microbial diversity within the chicken gut microbiome revealed by metagenomics and culture.</title>
        <authorList>
            <person name="Gilroy R."/>
            <person name="Ravi A."/>
            <person name="Getino M."/>
            <person name="Pursley I."/>
            <person name="Horton D.L."/>
            <person name="Alikhan N.F."/>
            <person name="Baker D."/>
            <person name="Gharbi K."/>
            <person name="Hall N."/>
            <person name="Watson M."/>
            <person name="Adriaenssens E.M."/>
            <person name="Foster-Nyarko E."/>
            <person name="Jarju S."/>
            <person name="Secka A."/>
            <person name="Antonio M."/>
            <person name="Oren A."/>
            <person name="Chaudhuri R.R."/>
            <person name="La Ragione R."/>
            <person name="Hildebrand F."/>
            <person name="Pallen M.J."/>
        </authorList>
    </citation>
    <scope>NUCLEOTIDE SEQUENCE</scope>
    <source>
        <strain evidence="7">USAMLcec3-3695</strain>
    </source>
</reference>
<dbReference type="Gene3D" id="2.60.120.260">
    <property type="entry name" value="Galactose-binding domain-like"/>
    <property type="match status" value="1"/>
</dbReference>
<dbReference type="SUPFAM" id="SSF51126">
    <property type="entry name" value="Pectin lyase-like"/>
    <property type="match status" value="1"/>
</dbReference>
<dbReference type="InterPro" id="IPR011050">
    <property type="entry name" value="Pectin_lyase_fold/virulence"/>
</dbReference>
<dbReference type="Gene3D" id="2.160.20.10">
    <property type="entry name" value="Single-stranded right-handed beta-helix, Pectin lyase-like"/>
    <property type="match status" value="1"/>
</dbReference>
<feature type="chain" id="PRO_5038986214" evidence="5">
    <location>
        <begin position="27"/>
        <end position="769"/>
    </location>
</feature>
<comment type="caution">
    <text evidence="7">The sequence shown here is derived from an EMBL/GenBank/DDBJ whole genome shotgun (WGS) entry which is preliminary data.</text>
</comment>
<sequence length="769" mass="84746">MNKIFTGFAAALAAAAVAGSAAVVWAEDTAETTDDTNAAAQLITYEAPAGVDINGSYKVKARPHGAGDDAWQELDVYTVQVMSNGVRNSAMTYFDCTGTIDVEVTVTGGVDYFDDIDETTGEKKGLLAKGTTTEFTPADGATVDTPIDTRIYPESYNIEPQYEEGGDTISFTVEPGQRIVLDPNGDTRRNLQIWADYPIDMPTVEELESEGKTVAVVDASNGDNLEMSYDADVVYVKPGFYSEGYKDTPHYVKDDQTWYIEGGAVIQGTINMDYTTNASLIGHGLIWRPVYASITVNDAVNAHIEGMMGLNHGWADNGGYFINVANSRNVYVKNLKSIGRHKWGDTMDIFCSEDVTVEGCFFRGNDDCIAIYGPRWTGNYWGDTGNVRNIKVKDCVLMPDLARPIHFGTHGDSSSPNGGRVIDNCRFENIDILTYNKYAYKTNGDGSINRMPQSIRMDVSEGNTVSNIYFNNIRIRDYMANKICELFITTQDRYGTYAYPGKGINNIYFKDIDYKNIDPTHDGRIEGYSTSDGESGMTQNVTFENLKINGEVALSAEDAQLNIGNNTKNIQFVEEGQSKYVYRPSAVPEDIWPEYYDYARLNGAEASAEVSENGSSPAAAIDGDESTVWYSSVAESSSVYNPDDKTVSGEGITIDLKTQRLINGVRITWADPSLTHDYRIYVSKDGQDWSAGHTDEHGVGAVNAKARAEYNKRVKTTWFVNQHDPEVDPPQDYIIGRYVKIIPQAGVQLDIAKLEILGELAPDVDPNNK</sequence>
<dbReference type="AlphaFoldDB" id="A0A9D1SG48"/>
<dbReference type="PANTHER" id="PTHR31736">
    <property type="match status" value="1"/>
</dbReference>
<keyword evidence="5" id="KW-0732">Signal</keyword>
<feature type="domain" description="F5/8 type C" evidence="6">
    <location>
        <begin position="586"/>
        <end position="759"/>
    </location>
</feature>
<evidence type="ECO:0000313" key="8">
    <source>
        <dbReference type="Proteomes" id="UP000824109"/>
    </source>
</evidence>
<accession>A0A9D1SG48</accession>
<feature type="signal peptide" evidence="5">
    <location>
        <begin position="1"/>
        <end position="26"/>
    </location>
</feature>
<proteinExistence type="predicted"/>
<dbReference type="PROSITE" id="PS50022">
    <property type="entry name" value="FA58C_3"/>
    <property type="match status" value="1"/>
</dbReference>
<evidence type="ECO:0000256" key="2">
    <source>
        <dbReference type="ARBA" id="ARBA00023277"/>
    </source>
</evidence>
<dbReference type="Pfam" id="PF00754">
    <property type="entry name" value="F5_F8_type_C"/>
    <property type="match status" value="1"/>
</dbReference>
<dbReference type="InterPro" id="IPR008979">
    <property type="entry name" value="Galactose-bd-like_sf"/>
</dbReference>
<evidence type="ECO:0000256" key="5">
    <source>
        <dbReference type="SAM" id="SignalP"/>
    </source>
</evidence>
<evidence type="ECO:0000313" key="7">
    <source>
        <dbReference type="EMBL" id="HIU58373.1"/>
    </source>
</evidence>
<evidence type="ECO:0000259" key="6">
    <source>
        <dbReference type="PROSITE" id="PS50022"/>
    </source>
</evidence>
<evidence type="ECO:0000256" key="4">
    <source>
        <dbReference type="ARBA" id="ARBA00023326"/>
    </source>
</evidence>
<reference evidence="7" key="1">
    <citation type="submission" date="2020-10" db="EMBL/GenBank/DDBJ databases">
        <authorList>
            <person name="Gilroy R."/>
        </authorList>
    </citation>
    <scope>NUCLEOTIDE SEQUENCE</scope>
    <source>
        <strain evidence="7">USAMLcec3-3695</strain>
    </source>
</reference>
<keyword evidence="4" id="KW-0624">Polysaccharide degradation</keyword>
<dbReference type="InterPro" id="IPR012334">
    <property type="entry name" value="Pectin_lyas_fold"/>
</dbReference>
<gene>
    <name evidence="7" type="ORF">IAA61_11265</name>
</gene>
<keyword evidence="3" id="KW-0378">Hydrolase</keyword>
<keyword evidence="3" id="KW-0326">Glycosidase</keyword>
<evidence type="ECO:0000256" key="1">
    <source>
        <dbReference type="ARBA" id="ARBA00022737"/>
    </source>
</evidence>
<dbReference type="PANTHER" id="PTHR31736:SF9">
    <property type="entry name" value="ENDO-XYLOGALACTURONAN HYDROLASE A-RELATED"/>
    <property type="match status" value="1"/>
</dbReference>
<name>A0A9D1SG48_9FIRM</name>
<evidence type="ECO:0000256" key="3">
    <source>
        <dbReference type="ARBA" id="ARBA00023295"/>
    </source>
</evidence>
<protein>
    <submittedName>
        <fullName evidence="7">Discoidin domain-containing protein</fullName>
    </submittedName>
</protein>
<dbReference type="SUPFAM" id="SSF49785">
    <property type="entry name" value="Galactose-binding domain-like"/>
    <property type="match status" value="1"/>
</dbReference>
<dbReference type="GO" id="GO:0000272">
    <property type="term" value="P:polysaccharide catabolic process"/>
    <property type="evidence" value="ECO:0007669"/>
    <property type="project" value="UniProtKB-KW"/>
</dbReference>